<evidence type="ECO:0000256" key="2">
    <source>
        <dbReference type="SAM" id="MobiDB-lite"/>
    </source>
</evidence>
<dbReference type="AlphaFoldDB" id="A0A8R7NZL6"/>
<dbReference type="SUPFAM" id="SSF57756">
    <property type="entry name" value="Retrovirus zinc finger-like domains"/>
    <property type="match status" value="1"/>
</dbReference>
<reference evidence="5" key="1">
    <citation type="journal article" date="2013" name="Nature">
        <title>Draft genome of the wheat A-genome progenitor Triticum urartu.</title>
        <authorList>
            <person name="Ling H.Q."/>
            <person name="Zhao S."/>
            <person name="Liu D."/>
            <person name="Wang J."/>
            <person name="Sun H."/>
            <person name="Zhang C."/>
            <person name="Fan H."/>
            <person name="Li D."/>
            <person name="Dong L."/>
            <person name="Tao Y."/>
            <person name="Gao C."/>
            <person name="Wu H."/>
            <person name="Li Y."/>
            <person name="Cui Y."/>
            <person name="Guo X."/>
            <person name="Zheng S."/>
            <person name="Wang B."/>
            <person name="Yu K."/>
            <person name="Liang Q."/>
            <person name="Yang W."/>
            <person name="Lou X."/>
            <person name="Chen J."/>
            <person name="Feng M."/>
            <person name="Jian J."/>
            <person name="Zhang X."/>
            <person name="Luo G."/>
            <person name="Jiang Y."/>
            <person name="Liu J."/>
            <person name="Wang Z."/>
            <person name="Sha Y."/>
            <person name="Zhang B."/>
            <person name="Wu H."/>
            <person name="Tang D."/>
            <person name="Shen Q."/>
            <person name="Xue P."/>
            <person name="Zou S."/>
            <person name="Wang X."/>
            <person name="Liu X."/>
            <person name="Wang F."/>
            <person name="Yang Y."/>
            <person name="An X."/>
            <person name="Dong Z."/>
            <person name="Zhang K."/>
            <person name="Zhang X."/>
            <person name="Luo M.C."/>
            <person name="Dvorak J."/>
            <person name="Tong Y."/>
            <person name="Wang J."/>
            <person name="Yang H."/>
            <person name="Li Z."/>
            <person name="Wang D."/>
            <person name="Zhang A."/>
            <person name="Wang J."/>
        </authorList>
    </citation>
    <scope>NUCLEOTIDE SEQUENCE</scope>
    <source>
        <strain evidence="5">cv. G1812</strain>
    </source>
</reference>
<feature type="domain" description="CCHC-type" evidence="3">
    <location>
        <begin position="168"/>
        <end position="182"/>
    </location>
</feature>
<dbReference type="PROSITE" id="PS50158">
    <property type="entry name" value="ZF_CCHC"/>
    <property type="match status" value="1"/>
</dbReference>
<dbReference type="GO" id="GO:0008270">
    <property type="term" value="F:zinc ion binding"/>
    <property type="evidence" value="ECO:0007669"/>
    <property type="project" value="UniProtKB-KW"/>
</dbReference>
<feature type="region of interest" description="Disordered" evidence="2">
    <location>
        <begin position="102"/>
        <end position="164"/>
    </location>
</feature>
<sequence>MFSSQSLSRVNNIRTSLVNTLKGNKTVATYFAEMRGFADELAAAGIPFQDDELISYILHSLDMDCQPLVSVLDARITPVSLDELFSMLSNFDQRVAQYQGSGGFKSSANVATRGRDGNARHHGPPRSKGKQGSGGNNGGSNSRNGWPNYTNTRGRRGGSSRSRPYAVRCQICGKPGHTARDCWYRFDEDEASFEDEEKVAAAADGSYGVNTNWYLDSGATNHLTGELEKVTLKEKYHGKDQIHTASGAGHEENSLSR</sequence>
<keyword evidence="5" id="KW-1185">Reference proteome</keyword>
<keyword evidence="1" id="KW-0862">Zinc</keyword>
<name>A0A8R7NZL6_TRIUA</name>
<dbReference type="Proteomes" id="UP000015106">
    <property type="component" value="Chromosome 1"/>
</dbReference>
<feature type="compositionally biased region" description="Basic residues" evidence="2">
    <location>
        <begin position="120"/>
        <end position="129"/>
    </location>
</feature>
<evidence type="ECO:0000313" key="5">
    <source>
        <dbReference type="Proteomes" id="UP000015106"/>
    </source>
</evidence>
<evidence type="ECO:0000256" key="1">
    <source>
        <dbReference type="PROSITE-ProRule" id="PRU00047"/>
    </source>
</evidence>
<dbReference type="Gramene" id="TuG1812G0100000015.01.T01">
    <property type="protein sequence ID" value="TuG1812G0100000015.01.T01"/>
    <property type="gene ID" value="TuG1812G0100000015.01"/>
</dbReference>
<dbReference type="GO" id="GO:0003676">
    <property type="term" value="F:nucleic acid binding"/>
    <property type="evidence" value="ECO:0007669"/>
    <property type="project" value="InterPro"/>
</dbReference>
<dbReference type="InterPro" id="IPR036875">
    <property type="entry name" value="Znf_CCHC_sf"/>
</dbReference>
<accession>A0A8R7NZL6</accession>
<dbReference type="PANTHER" id="PTHR47481">
    <property type="match status" value="1"/>
</dbReference>
<proteinExistence type="predicted"/>
<keyword evidence="1" id="KW-0479">Metal-binding</keyword>
<dbReference type="Pfam" id="PF00098">
    <property type="entry name" value="zf-CCHC"/>
    <property type="match status" value="1"/>
</dbReference>
<reference evidence="4" key="3">
    <citation type="submission" date="2022-06" db="UniProtKB">
        <authorList>
            <consortium name="EnsemblPlants"/>
        </authorList>
    </citation>
    <scope>IDENTIFICATION</scope>
</reference>
<dbReference type="EnsemblPlants" id="TuG1812G0100000015.01.T01">
    <property type="protein sequence ID" value="TuG1812G0100000015.01.T01"/>
    <property type="gene ID" value="TuG1812G0100000015.01"/>
</dbReference>
<keyword evidence="1" id="KW-0863">Zinc-finger</keyword>
<evidence type="ECO:0000313" key="4">
    <source>
        <dbReference type="EnsemblPlants" id="TuG1812G0100000015.01.T01"/>
    </source>
</evidence>
<dbReference type="SMART" id="SM00343">
    <property type="entry name" value="ZnF_C2HC"/>
    <property type="match status" value="1"/>
</dbReference>
<dbReference type="Gene3D" id="4.10.60.10">
    <property type="entry name" value="Zinc finger, CCHC-type"/>
    <property type="match status" value="1"/>
</dbReference>
<evidence type="ECO:0000259" key="3">
    <source>
        <dbReference type="PROSITE" id="PS50158"/>
    </source>
</evidence>
<dbReference type="InterPro" id="IPR001878">
    <property type="entry name" value="Znf_CCHC"/>
</dbReference>
<dbReference type="PANTHER" id="PTHR47481:SF31">
    <property type="entry name" value="OS01G0873500 PROTEIN"/>
    <property type="match status" value="1"/>
</dbReference>
<protein>
    <recommendedName>
        <fullName evidence="3">CCHC-type domain-containing protein</fullName>
    </recommendedName>
</protein>
<reference evidence="4" key="2">
    <citation type="submission" date="2018-03" db="EMBL/GenBank/DDBJ databases">
        <title>The Triticum urartu genome reveals the dynamic nature of wheat genome evolution.</title>
        <authorList>
            <person name="Ling H."/>
            <person name="Ma B."/>
            <person name="Shi X."/>
            <person name="Liu H."/>
            <person name="Dong L."/>
            <person name="Sun H."/>
            <person name="Cao Y."/>
            <person name="Gao Q."/>
            <person name="Zheng S."/>
            <person name="Li Y."/>
            <person name="Yu Y."/>
            <person name="Du H."/>
            <person name="Qi M."/>
            <person name="Li Y."/>
            <person name="Yu H."/>
            <person name="Cui Y."/>
            <person name="Wang N."/>
            <person name="Chen C."/>
            <person name="Wu H."/>
            <person name="Zhao Y."/>
            <person name="Zhang J."/>
            <person name="Li Y."/>
            <person name="Zhou W."/>
            <person name="Zhang B."/>
            <person name="Hu W."/>
            <person name="Eijk M."/>
            <person name="Tang J."/>
            <person name="Witsenboer H."/>
            <person name="Zhao S."/>
            <person name="Li Z."/>
            <person name="Zhang A."/>
            <person name="Wang D."/>
            <person name="Liang C."/>
        </authorList>
    </citation>
    <scope>NUCLEOTIDE SEQUENCE [LARGE SCALE GENOMIC DNA]</scope>
    <source>
        <strain evidence="4">cv. G1812</strain>
    </source>
</reference>
<organism evidence="4 5">
    <name type="scientific">Triticum urartu</name>
    <name type="common">Red wild einkorn</name>
    <name type="synonym">Crithodium urartu</name>
    <dbReference type="NCBI Taxonomy" id="4572"/>
    <lineage>
        <taxon>Eukaryota</taxon>
        <taxon>Viridiplantae</taxon>
        <taxon>Streptophyta</taxon>
        <taxon>Embryophyta</taxon>
        <taxon>Tracheophyta</taxon>
        <taxon>Spermatophyta</taxon>
        <taxon>Magnoliopsida</taxon>
        <taxon>Liliopsida</taxon>
        <taxon>Poales</taxon>
        <taxon>Poaceae</taxon>
        <taxon>BOP clade</taxon>
        <taxon>Pooideae</taxon>
        <taxon>Triticodae</taxon>
        <taxon>Triticeae</taxon>
        <taxon>Triticinae</taxon>
        <taxon>Triticum</taxon>
    </lineage>
</organism>